<dbReference type="PANTHER" id="PTHR10578">
    <property type="entry name" value="S -2-HYDROXY-ACID OXIDASE-RELATED"/>
    <property type="match status" value="1"/>
</dbReference>
<feature type="binding site" evidence="7">
    <location>
        <position position="182"/>
    </location>
    <ligand>
        <name>glyoxylate</name>
        <dbReference type="ChEBI" id="CHEBI:36655"/>
    </ligand>
</feature>
<dbReference type="GO" id="GO:0016614">
    <property type="term" value="F:oxidoreductase activity, acting on CH-OH group of donors"/>
    <property type="evidence" value="ECO:0007669"/>
    <property type="project" value="UniProtKB-ARBA"/>
</dbReference>
<dbReference type="Gene3D" id="3.20.20.70">
    <property type="entry name" value="Aldolase class I"/>
    <property type="match status" value="1"/>
</dbReference>
<feature type="domain" description="FMN hydroxy acid dehydrogenase" evidence="8">
    <location>
        <begin position="11"/>
        <end position="370"/>
    </location>
</feature>
<evidence type="ECO:0000256" key="1">
    <source>
        <dbReference type="ARBA" id="ARBA00001917"/>
    </source>
</evidence>
<protein>
    <submittedName>
        <fullName evidence="9">Alpha-hydroxy-acid oxidizing protein</fullName>
    </submittedName>
</protein>
<dbReference type="InterPro" id="IPR000262">
    <property type="entry name" value="FMN-dep_DH"/>
</dbReference>
<feature type="active site" description="Proton acceptor" evidence="6">
    <location>
        <position position="268"/>
    </location>
</feature>
<dbReference type="EMBL" id="JAEQNA010000001">
    <property type="protein sequence ID" value="MBL0419441.1"/>
    <property type="molecule type" value="Genomic_DNA"/>
</dbReference>
<feature type="binding site" evidence="7">
    <location>
        <begin position="299"/>
        <end position="303"/>
    </location>
    <ligand>
        <name>FMN</name>
        <dbReference type="ChEBI" id="CHEBI:58210"/>
    </ligand>
</feature>
<keyword evidence="2 7" id="KW-0285">Flavoprotein</keyword>
<dbReference type="FunFam" id="3.20.20.70:FF:000029">
    <property type="entry name" value="L-lactate dehydrogenase"/>
    <property type="match status" value="1"/>
</dbReference>
<dbReference type="Proteomes" id="UP000613011">
    <property type="component" value="Unassembled WGS sequence"/>
</dbReference>
<name>A0A936ZNF1_9BURK</name>
<evidence type="ECO:0000256" key="2">
    <source>
        <dbReference type="ARBA" id="ARBA00022630"/>
    </source>
</evidence>
<dbReference type="Pfam" id="PF01070">
    <property type="entry name" value="FMN_dh"/>
    <property type="match status" value="1"/>
</dbReference>
<dbReference type="PIRSF" id="PIRSF000138">
    <property type="entry name" value="Al-hdrx_acd_dh"/>
    <property type="match status" value="1"/>
</dbReference>
<feature type="binding site" evidence="7">
    <location>
        <position position="244"/>
    </location>
    <ligand>
        <name>FMN</name>
        <dbReference type="ChEBI" id="CHEBI:58210"/>
    </ligand>
</feature>
<evidence type="ECO:0000256" key="7">
    <source>
        <dbReference type="PIRSR" id="PIRSR000138-2"/>
    </source>
</evidence>
<gene>
    <name evidence="9" type="ORF">JI739_03675</name>
</gene>
<feature type="binding site" evidence="7">
    <location>
        <position position="271"/>
    </location>
    <ligand>
        <name>glyoxylate</name>
        <dbReference type="ChEBI" id="CHEBI:36655"/>
    </ligand>
</feature>
<keyword evidence="10" id="KW-1185">Reference proteome</keyword>
<dbReference type="AlphaFoldDB" id="A0A936ZNF1"/>
<feature type="binding site" evidence="7">
    <location>
        <position position="268"/>
    </location>
    <ligand>
        <name>glyoxylate</name>
        <dbReference type="ChEBI" id="CHEBI:36655"/>
    </ligand>
</feature>
<sequence>MGRAVSLRRDPLPAGLHTLADHEAHARSRLDDATWAYFNGGSADGITLAANREAWGRLALMPRVLRRLEHAHTRIQLLGRELAHPILLAPVAYQRLAHPDGELASAQAAAAQGAGFVLSSLAGTPLATVAASVRHQPERGPLWFQMVMQRDRDAVRERVAQVEAAGYEALVVTVDAPVQAPRDLQWRAGFRIPPGLAVNEQPAPAPVPLAPGDSDVFQRFMAAAPDWSDLEWLRATTRLPILLKGVLHPQDALHAVEVGVDALVISNHGGRALDTVPATAAALPPIVRAVAGRVPLLVDGGIRRGTDVLKAIALGAHAVLIGRPLVWGLANAGALGVAHVIRLLRDELEIAMALSGCERLDQAASALPGA</sequence>
<evidence type="ECO:0000256" key="4">
    <source>
        <dbReference type="ARBA" id="ARBA00023002"/>
    </source>
</evidence>
<comment type="caution">
    <text evidence="9">The sequence shown here is derived from an EMBL/GenBank/DDBJ whole genome shotgun (WGS) entry which is preliminary data.</text>
</comment>
<evidence type="ECO:0000256" key="6">
    <source>
        <dbReference type="PIRSR" id="PIRSR000138-1"/>
    </source>
</evidence>
<feature type="binding site" evidence="7">
    <location>
        <position position="119"/>
    </location>
    <ligand>
        <name>FMN</name>
        <dbReference type="ChEBI" id="CHEBI:58210"/>
    </ligand>
</feature>
<comment type="similarity">
    <text evidence="5">Belongs to the FMN-dependent alpha-hydroxy acid dehydrogenase family.</text>
</comment>
<dbReference type="PANTHER" id="PTHR10578:SF107">
    <property type="entry name" value="2-HYDROXYACID OXIDASE 1"/>
    <property type="match status" value="1"/>
</dbReference>
<feature type="binding site" evidence="7">
    <location>
        <begin position="322"/>
        <end position="323"/>
    </location>
    <ligand>
        <name>FMN</name>
        <dbReference type="ChEBI" id="CHEBI:58210"/>
    </ligand>
</feature>
<evidence type="ECO:0000259" key="8">
    <source>
        <dbReference type="PROSITE" id="PS51349"/>
    </source>
</evidence>
<feature type="binding site" evidence="7">
    <location>
        <position position="145"/>
    </location>
    <ligand>
        <name>FMN</name>
        <dbReference type="ChEBI" id="CHEBI:58210"/>
    </ligand>
</feature>
<dbReference type="PROSITE" id="PS51349">
    <property type="entry name" value="FMN_HYDROXY_ACID_DH_2"/>
    <property type="match status" value="1"/>
</dbReference>
<keyword evidence="3 7" id="KW-0288">FMN</keyword>
<dbReference type="InterPro" id="IPR012133">
    <property type="entry name" value="Alpha-hydoxy_acid_DH_FMN"/>
</dbReference>
<dbReference type="CDD" id="cd02809">
    <property type="entry name" value="alpha_hydroxyacid_oxid_FMN"/>
    <property type="match status" value="1"/>
</dbReference>
<keyword evidence="4" id="KW-0560">Oxidoreductase</keyword>
<dbReference type="SUPFAM" id="SSF51395">
    <property type="entry name" value="FMN-linked oxidoreductases"/>
    <property type="match status" value="1"/>
</dbReference>
<feature type="binding site" evidence="7">
    <location>
        <position position="173"/>
    </location>
    <ligand>
        <name>FMN</name>
        <dbReference type="ChEBI" id="CHEBI:58210"/>
    </ligand>
</feature>
<feature type="binding site" evidence="7">
    <location>
        <position position="266"/>
    </location>
    <ligand>
        <name>FMN</name>
        <dbReference type="ChEBI" id="CHEBI:58210"/>
    </ligand>
</feature>
<dbReference type="GO" id="GO:0010181">
    <property type="term" value="F:FMN binding"/>
    <property type="evidence" value="ECO:0007669"/>
    <property type="project" value="InterPro"/>
</dbReference>
<reference evidence="9" key="1">
    <citation type="submission" date="2021-01" db="EMBL/GenBank/DDBJ databases">
        <title>Ramlibacter sp. strain AW1 16S ribosomal RNA gene Genome sequencing and assembly.</title>
        <authorList>
            <person name="Kang M."/>
        </authorList>
    </citation>
    <scope>NUCLEOTIDE SEQUENCE</scope>
    <source>
        <strain evidence="9">AW1</strain>
    </source>
</reference>
<feature type="binding site" evidence="7">
    <location>
        <begin position="90"/>
        <end position="92"/>
    </location>
    <ligand>
        <name>FMN</name>
        <dbReference type="ChEBI" id="CHEBI:58210"/>
    </ligand>
</feature>
<organism evidence="9 10">
    <name type="scientific">Ramlibacter aurantiacus</name>
    <dbReference type="NCBI Taxonomy" id="2801330"/>
    <lineage>
        <taxon>Bacteria</taxon>
        <taxon>Pseudomonadati</taxon>
        <taxon>Pseudomonadota</taxon>
        <taxon>Betaproteobacteria</taxon>
        <taxon>Burkholderiales</taxon>
        <taxon>Comamonadaceae</taxon>
        <taxon>Ramlibacter</taxon>
    </lineage>
</organism>
<evidence type="ECO:0000256" key="3">
    <source>
        <dbReference type="ARBA" id="ARBA00022643"/>
    </source>
</evidence>
<evidence type="ECO:0000256" key="5">
    <source>
        <dbReference type="ARBA" id="ARBA00024042"/>
    </source>
</evidence>
<dbReference type="InterPro" id="IPR013785">
    <property type="entry name" value="Aldolase_TIM"/>
</dbReference>
<accession>A0A936ZNF1</accession>
<dbReference type="InterPro" id="IPR037396">
    <property type="entry name" value="FMN_HAD"/>
</dbReference>
<proteinExistence type="inferred from homology"/>
<comment type="cofactor">
    <cofactor evidence="1">
        <name>FMN</name>
        <dbReference type="ChEBI" id="CHEBI:58210"/>
    </cofactor>
</comment>
<evidence type="ECO:0000313" key="9">
    <source>
        <dbReference type="EMBL" id="MBL0419441.1"/>
    </source>
</evidence>
<evidence type="ECO:0000313" key="10">
    <source>
        <dbReference type="Proteomes" id="UP000613011"/>
    </source>
</evidence>
<feature type="binding site" evidence="7">
    <location>
        <position position="37"/>
    </location>
    <ligand>
        <name>glyoxylate</name>
        <dbReference type="ChEBI" id="CHEBI:36655"/>
    </ligand>
</feature>